<evidence type="ECO:0000256" key="2">
    <source>
        <dbReference type="PROSITE-ProRule" id="PRU00087"/>
    </source>
</evidence>
<dbReference type="CDD" id="cd05819">
    <property type="entry name" value="NHL"/>
    <property type="match status" value="1"/>
</dbReference>
<dbReference type="InterPro" id="IPR050952">
    <property type="entry name" value="TRIM-NHL_E3_ligases"/>
</dbReference>
<feature type="repeat" description="NHL" evidence="3">
    <location>
        <begin position="234"/>
        <end position="277"/>
    </location>
</feature>
<dbReference type="Gene3D" id="2.120.10.30">
    <property type="entry name" value="TolB, C-terminal domain"/>
    <property type="match status" value="1"/>
</dbReference>
<keyword evidence="1" id="KW-0677">Repeat</keyword>
<accession>A0A8J9VDF8</accession>
<dbReference type="Gene3D" id="2.60.40.10">
    <property type="entry name" value="Immunoglobulins"/>
    <property type="match status" value="1"/>
</dbReference>
<dbReference type="Proteomes" id="UP000838412">
    <property type="component" value="Chromosome 10"/>
</dbReference>
<dbReference type="OrthoDB" id="5980183at2759"/>
<dbReference type="Pfam" id="PF01436">
    <property type="entry name" value="NHL"/>
    <property type="match status" value="2"/>
</dbReference>
<dbReference type="AlphaFoldDB" id="A0A8J9VDF8"/>
<dbReference type="EMBL" id="OV696695">
    <property type="protein sequence ID" value="CAH1237784.1"/>
    <property type="molecule type" value="Genomic_DNA"/>
</dbReference>
<feature type="repeat" description="NHL" evidence="3">
    <location>
        <begin position="195"/>
        <end position="230"/>
    </location>
</feature>
<dbReference type="InterPro" id="IPR014756">
    <property type="entry name" value="Ig_E-set"/>
</dbReference>
<dbReference type="GO" id="GO:0000209">
    <property type="term" value="P:protein polyubiquitination"/>
    <property type="evidence" value="ECO:0007669"/>
    <property type="project" value="TreeGrafter"/>
</dbReference>
<dbReference type="PANTHER" id="PTHR24104">
    <property type="entry name" value="E3 UBIQUITIN-PROTEIN LIGASE NHLRC1-RELATED"/>
    <property type="match status" value="1"/>
</dbReference>
<dbReference type="InterPro" id="IPR001258">
    <property type="entry name" value="NHL_repeat"/>
</dbReference>
<dbReference type="GO" id="GO:0061630">
    <property type="term" value="F:ubiquitin protein ligase activity"/>
    <property type="evidence" value="ECO:0007669"/>
    <property type="project" value="TreeGrafter"/>
</dbReference>
<dbReference type="GO" id="GO:0008270">
    <property type="term" value="F:zinc ion binding"/>
    <property type="evidence" value="ECO:0007669"/>
    <property type="project" value="UniProtKB-KW"/>
</dbReference>
<proteinExistence type="predicted"/>
<dbReference type="FunFam" id="2.120.10.30:FF:000151">
    <property type="entry name" value="Uncharacterized protein"/>
    <property type="match status" value="1"/>
</dbReference>
<evidence type="ECO:0000256" key="3">
    <source>
        <dbReference type="PROSITE-ProRule" id="PRU00504"/>
    </source>
</evidence>
<dbReference type="SUPFAM" id="SSF81296">
    <property type="entry name" value="E set domains"/>
    <property type="match status" value="1"/>
</dbReference>
<evidence type="ECO:0000256" key="1">
    <source>
        <dbReference type="ARBA" id="ARBA00022737"/>
    </source>
</evidence>
<dbReference type="SUPFAM" id="SSF101898">
    <property type="entry name" value="NHL repeat"/>
    <property type="match status" value="1"/>
</dbReference>
<evidence type="ECO:0000313" key="4">
    <source>
        <dbReference type="EMBL" id="CAH1237784.1"/>
    </source>
</evidence>
<protein>
    <submittedName>
        <fullName evidence="4">TRIM3 protein</fullName>
    </submittedName>
</protein>
<evidence type="ECO:0000313" key="5">
    <source>
        <dbReference type="Proteomes" id="UP000838412"/>
    </source>
</evidence>
<feature type="repeat" description="Filamin" evidence="2">
    <location>
        <begin position="1"/>
        <end position="53"/>
    </location>
</feature>
<dbReference type="Gene3D" id="2.40.10.500">
    <property type="match status" value="1"/>
</dbReference>
<dbReference type="InterPro" id="IPR011042">
    <property type="entry name" value="6-blade_b-propeller_TolB-like"/>
</dbReference>
<dbReference type="Pfam" id="PF00630">
    <property type="entry name" value="Filamin"/>
    <property type="match status" value="1"/>
</dbReference>
<reference evidence="4" key="1">
    <citation type="submission" date="2022-01" db="EMBL/GenBank/DDBJ databases">
        <authorList>
            <person name="Braso-Vives M."/>
        </authorList>
    </citation>
    <scope>NUCLEOTIDE SEQUENCE</scope>
</reference>
<organism evidence="4 5">
    <name type="scientific">Branchiostoma lanceolatum</name>
    <name type="common">Common lancelet</name>
    <name type="synonym">Amphioxus lanceolatum</name>
    <dbReference type="NCBI Taxonomy" id="7740"/>
    <lineage>
        <taxon>Eukaryota</taxon>
        <taxon>Metazoa</taxon>
        <taxon>Chordata</taxon>
        <taxon>Cephalochordata</taxon>
        <taxon>Leptocardii</taxon>
        <taxon>Amphioxiformes</taxon>
        <taxon>Branchiostomatidae</taxon>
        <taxon>Branchiostoma</taxon>
    </lineage>
</organism>
<dbReference type="InterPro" id="IPR013783">
    <property type="entry name" value="Ig-like_fold"/>
</dbReference>
<keyword evidence="5" id="KW-1185">Reference proteome</keyword>
<dbReference type="PANTHER" id="PTHR24104:SF25">
    <property type="entry name" value="PROTEIN LIN-41"/>
    <property type="match status" value="1"/>
</dbReference>
<dbReference type="PROSITE" id="PS50194">
    <property type="entry name" value="FILAMIN_REPEAT"/>
    <property type="match status" value="1"/>
</dbReference>
<dbReference type="GO" id="GO:0043161">
    <property type="term" value="P:proteasome-mediated ubiquitin-dependent protein catabolic process"/>
    <property type="evidence" value="ECO:0007669"/>
    <property type="project" value="TreeGrafter"/>
</dbReference>
<feature type="repeat" description="NHL" evidence="3">
    <location>
        <begin position="60"/>
        <end position="103"/>
    </location>
</feature>
<dbReference type="PROSITE" id="PS51125">
    <property type="entry name" value="NHL"/>
    <property type="match status" value="3"/>
</dbReference>
<dbReference type="InterPro" id="IPR017868">
    <property type="entry name" value="Filamin/ABP280_repeat-like"/>
</dbReference>
<sequence>MEAPSGTNIPTQLRMKSEGVWEISYVPKVTGKHRLEVKVNSQHVTGSPFDVEVKGKDTSVLTIGREGSGVGELDRPVGVAVDKDGNIVVVDRGNKRVQVFDTDTGKPLNSFPLDDMFPHSIAVDSNGRFLVTSPGKNFGIRRYSKEGELLNTFKPHRMMCPFGVAVLQDGRMVVVDGERESCLLQPDGSLIRDISKGRLQFPEFVTVDESRGVVYVTDWGAHKVIAFDLDGNFKFDFGKEGQNDGEFKSPAGVTLDPTGNIIVANRDDGRLQVFGPDGTFVRTVASVKGGTPYGIALTPDGYIAVACSAGHCVEMYRYK</sequence>
<gene>
    <name evidence="4" type="primary">TRIM3</name>
    <name evidence="4" type="ORF">BLAG_LOCUS2599</name>
</gene>
<name>A0A8J9VDF8_BRALA</name>